<keyword evidence="3" id="KW-1185">Reference proteome</keyword>
<dbReference type="InterPro" id="IPR012337">
    <property type="entry name" value="RNaseH-like_sf"/>
</dbReference>
<dbReference type="SUPFAM" id="SSF53098">
    <property type="entry name" value="Ribonuclease H-like"/>
    <property type="match status" value="1"/>
</dbReference>
<reference evidence="2 3" key="1">
    <citation type="submission" date="2021-01" db="EMBL/GenBank/DDBJ databases">
        <title>Prevotella A2931 sp. nov.</title>
        <authorList>
            <person name="Buhl M."/>
            <person name="Oberhettinger P."/>
        </authorList>
    </citation>
    <scope>NUCLEOTIDE SEQUENCE [LARGE SCALE GENOMIC DNA]</scope>
    <source>
        <strain evidence="2 3">A2931</strain>
    </source>
</reference>
<sequence length="415" mass="46937">MEELIDRIRQYSGKACSGHEHVLCLQDTTELSYDHICGRLSDDDPDFGDGTTSLMKYSVFVHPTLLVDASSCLPIGFSSLRIWNRERIEGRKKSNRRSALPYKDKESYRWALAAKESVACIPDDVRKTVVGDRENDVYAFMEEALGAGCDFLIRFCHDRMADAAGYSGRLTELLGKSKPMGEYRFSLPGRKGRENRTAVMEVRFLPVSLHASGEGADGREKPEVYCVHVIERADSVPAGEEPVEWRLLTSHEVVNLAQAVQCIEWYKCRWLIEELFRVTKSKGFGIEEVQLEDGGSTKKLIALTFLAALKCLTLKRAYDTKREDVPAGVIFTEVQITVLHVLMKMIHAKSPKAKDGRNPFKQGSLPWAAWVIARLQGWCDMGKDTRPGYITLKSGLQIFEYQVAFYTNLKDVYKE</sequence>
<dbReference type="PANTHER" id="PTHR37319:SF1">
    <property type="entry name" value="TRANSPOSASE TN5 DIMERISATION DOMAIN-CONTAINING PROTEIN"/>
    <property type="match status" value="1"/>
</dbReference>
<dbReference type="InterPro" id="IPR054836">
    <property type="entry name" value="Tn5_transposase"/>
</dbReference>
<evidence type="ECO:0000313" key="2">
    <source>
        <dbReference type="EMBL" id="MBO1363430.1"/>
    </source>
</evidence>
<proteinExistence type="predicted"/>
<dbReference type="PANTHER" id="PTHR37319">
    <property type="entry name" value="TRANSPOSASE"/>
    <property type="match status" value="1"/>
</dbReference>
<dbReference type="Pfam" id="PF01609">
    <property type="entry name" value="DDE_Tnp_1"/>
    <property type="match status" value="1"/>
</dbReference>
<comment type="caution">
    <text evidence="2">The sequence shown here is derived from an EMBL/GenBank/DDBJ whole genome shotgun (WGS) entry which is preliminary data.</text>
</comment>
<organism evidence="2 3">
    <name type="scientific">Prevotella illustrans</name>
    <dbReference type="NCBI Taxonomy" id="2800387"/>
    <lineage>
        <taxon>Bacteria</taxon>
        <taxon>Pseudomonadati</taxon>
        <taxon>Bacteroidota</taxon>
        <taxon>Bacteroidia</taxon>
        <taxon>Bacteroidales</taxon>
        <taxon>Prevotellaceae</taxon>
        <taxon>Prevotella</taxon>
    </lineage>
</organism>
<dbReference type="EMBL" id="JAERMS010000016">
    <property type="protein sequence ID" value="MBO1363430.1"/>
    <property type="molecule type" value="Genomic_DNA"/>
</dbReference>
<evidence type="ECO:0000259" key="1">
    <source>
        <dbReference type="Pfam" id="PF01609"/>
    </source>
</evidence>
<name>A0ABS3M5M6_9BACT</name>
<gene>
    <name evidence="2" type="ORF">JHU38_06520</name>
</gene>
<dbReference type="Gene3D" id="3.90.350.10">
    <property type="entry name" value="Transposase Inhibitor Protein From Tn5, Chain A, domain 1"/>
    <property type="match status" value="1"/>
</dbReference>
<dbReference type="InterPro" id="IPR014737">
    <property type="entry name" value="Transposase_Tn5-like_C"/>
</dbReference>
<dbReference type="NCBIfam" id="NF033590">
    <property type="entry name" value="transpos_IS4_3"/>
    <property type="match status" value="1"/>
</dbReference>
<dbReference type="InterPro" id="IPR002559">
    <property type="entry name" value="Transposase_11"/>
</dbReference>
<feature type="domain" description="Transposase IS4-like" evidence="1">
    <location>
        <begin position="125"/>
        <end position="308"/>
    </location>
</feature>
<accession>A0ABS3M5M6</accession>
<protein>
    <submittedName>
        <fullName evidence="2">IS4 family transposase</fullName>
    </submittedName>
</protein>
<dbReference type="Gene3D" id="1.10.740.10">
    <property type="entry name" value="Transferase Inhibitor Protein From Tn5, Chain"/>
    <property type="match status" value="1"/>
</dbReference>
<evidence type="ECO:0000313" key="3">
    <source>
        <dbReference type="Proteomes" id="UP000664265"/>
    </source>
</evidence>
<dbReference type="Proteomes" id="UP000664265">
    <property type="component" value="Unassembled WGS sequence"/>
</dbReference>
<dbReference type="InterPro" id="IPR047768">
    <property type="entry name" value="Tn5p-like"/>
</dbReference>